<proteinExistence type="predicted"/>
<evidence type="ECO:0000313" key="1">
    <source>
        <dbReference type="EMBL" id="PIT90679.1"/>
    </source>
</evidence>
<dbReference type="Proteomes" id="UP000230543">
    <property type="component" value="Unassembled WGS sequence"/>
</dbReference>
<reference evidence="2" key="1">
    <citation type="submission" date="2017-09" db="EMBL/GenBank/DDBJ databases">
        <title>Depth-based differentiation of microbial function through sediment-hosted aquifers and enrichment of novel symbionts in the deep terrestrial subsurface.</title>
        <authorList>
            <person name="Probst A.J."/>
            <person name="Ladd B."/>
            <person name="Jarett J.K."/>
            <person name="Geller-Mcgrath D.E."/>
            <person name="Sieber C.M.K."/>
            <person name="Emerson J.B."/>
            <person name="Anantharaman K."/>
            <person name="Thomas B.C."/>
            <person name="Malmstrom R."/>
            <person name="Stieglmeier M."/>
            <person name="Klingl A."/>
            <person name="Woyke T."/>
            <person name="Ryan C.M."/>
            <person name="Banfield J.F."/>
        </authorList>
    </citation>
    <scope>NUCLEOTIDE SEQUENCE [LARGE SCALE GENOMIC DNA]</scope>
</reference>
<dbReference type="EMBL" id="PFBO01000026">
    <property type="protein sequence ID" value="PIT90679.1"/>
    <property type="molecule type" value="Genomic_DNA"/>
</dbReference>
<name>A0A2M6WD08_9BACT</name>
<organism evidence="1 2">
    <name type="scientific">Candidatus Komeilibacteria bacterium CG10_big_fil_rev_8_21_14_0_10_41_13</name>
    <dbReference type="NCBI Taxonomy" id="1974476"/>
    <lineage>
        <taxon>Bacteria</taxon>
        <taxon>Candidatus Komeiliibacteriota</taxon>
    </lineage>
</organism>
<gene>
    <name evidence="1" type="ORF">COU22_00840</name>
</gene>
<comment type="caution">
    <text evidence="1">The sequence shown here is derived from an EMBL/GenBank/DDBJ whole genome shotgun (WGS) entry which is preliminary data.</text>
</comment>
<protein>
    <submittedName>
        <fullName evidence="1">Uncharacterized protein</fullName>
    </submittedName>
</protein>
<sequence length="193" mass="22007">MGSSNSKSFERAFKLISSALKLVTDGSRTPEQLADHLQKFVFEGRNRVLSVDYDSIDYNERLAQYNRSGNPKADSFPIVGKGKSRVEFDYIEFDYGPFTHEIVKDISARQDVRWPDFAEAATFFSENSQELKEKTVVAFCLVKKSRKGFYISYLIGGGRSLVGVYKDITISSGMDSHPDKPWKKDLYFLVVRK</sequence>
<evidence type="ECO:0000313" key="2">
    <source>
        <dbReference type="Proteomes" id="UP000230543"/>
    </source>
</evidence>
<dbReference type="AlphaFoldDB" id="A0A2M6WD08"/>
<accession>A0A2M6WD08</accession>